<dbReference type="Proteomes" id="UP000542813">
    <property type="component" value="Unassembled WGS sequence"/>
</dbReference>
<feature type="domain" description="DUF7711" evidence="1">
    <location>
        <begin position="2"/>
        <end position="169"/>
    </location>
</feature>
<sequence length="173" mass="19819">MLVAAYAFGQILEDAGDLDVVQVAIVLDLPAAQLTWGAQPAACRWLRYVLDLGRNPVSARWRPAAWPVWNHRIQRPLRLWSAADGIDSAALDALSRGKAESFRLPSPPHEERAEQYRLELTACRDHLRTVRDHYWDRDWRREHHGDGDYPDQQLWSATDGYLEMVDVVHSLAD</sequence>
<dbReference type="Pfam" id="PF24821">
    <property type="entry name" value="DUF7711"/>
    <property type="match status" value="1"/>
</dbReference>
<accession>A0A7W9GNC0</accession>
<reference evidence="2 3" key="1">
    <citation type="submission" date="2020-08" db="EMBL/GenBank/DDBJ databases">
        <title>Sequencing the genomes of 1000 actinobacteria strains.</title>
        <authorList>
            <person name="Klenk H.-P."/>
        </authorList>
    </citation>
    <scope>NUCLEOTIDE SEQUENCE [LARGE SCALE GENOMIC DNA]</scope>
    <source>
        <strain evidence="2 3">DSM 102122</strain>
    </source>
</reference>
<evidence type="ECO:0000259" key="1">
    <source>
        <dbReference type="Pfam" id="PF24821"/>
    </source>
</evidence>
<dbReference type="InterPro" id="IPR056128">
    <property type="entry name" value="DUF7711"/>
</dbReference>
<protein>
    <recommendedName>
        <fullName evidence="1">DUF7711 domain-containing protein</fullName>
    </recommendedName>
</protein>
<proteinExistence type="predicted"/>
<evidence type="ECO:0000313" key="2">
    <source>
        <dbReference type="EMBL" id="MBB5787038.1"/>
    </source>
</evidence>
<organism evidence="2 3">
    <name type="scientific">Jiangella mangrovi</name>
    <dbReference type="NCBI Taxonomy" id="1524084"/>
    <lineage>
        <taxon>Bacteria</taxon>
        <taxon>Bacillati</taxon>
        <taxon>Actinomycetota</taxon>
        <taxon>Actinomycetes</taxon>
        <taxon>Jiangellales</taxon>
        <taxon>Jiangellaceae</taxon>
        <taxon>Jiangella</taxon>
    </lineage>
</organism>
<evidence type="ECO:0000313" key="3">
    <source>
        <dbReference type="Proteomes" id="UP000542813"/>
    </source>
</evidence>
<dbReference type="EMBL" id="JACHMM010000001">
    <property type="protein sequence ID" value="MBB5787038.1"/>
    <property type="molecule type" value="Genomic_DNA"/>
</dbReference>
<comment type="caution">
    <text evidence="2">The sequence shown here is derived from an EMBL/GenBank/DDBJ whole genome shotgun (WGS) entry which is preliminary data.</text>
</comment>
<gene>
    <name evidence="2" type="ORF">HD601_001613</name>
</gene>
<name>A0A7W9GNC0_9ACTN</name>
<dbReference type="AlphaFoldDB" id="A0A7W9GNC0"/>
<keyword evidence="3" id="KW-1185">Reference proteome</keyword>